<evidence type="ECO:0000313" key="2">
    <source>
        <dbReference type="Proteomes" id="UP001470230"/>
    </source>
</evidence>
<keyword evidence="2" id="KW-1185">Reference proteome</keyword>
<dbReference type="SUPFAM" id="SSF52058">
    <property type="entry name" value="L domain-like"/>
    <property type="match status" value="2"/>
</dbReference>
<dbReference type="PANTHER" id="PTHR45661:SF3">
    <property type="entry name" value="IG-LIKE DOMAIN-CONTAINING PROTEIN"/>
    <property type="match status" value="1"/>
</dbReference>
<name>A0ABR2HAT6_9EUKA</name>
<dbReference type="Proteomes" id="UP001470230">
    <property type="component" value="Unassembled WGS sequence"/>
</dbReference>
<protein>
    <recommendedName>
        <fullName evidence="3">Surface antigen BspA-like protein</fullName>
    </recommendedName>
</protein>
<dbReference type="EMBL" id="JAPFFF010000034">
    <property type="protein sequence ID" value="KAK8843557.1"/>
    <property type="molecule type" value="Genomic_DNA"/>
</dbReference>
<dbReference type="Pfam" id="PF13306">
    <property type="entry name" value="LRR_5"/>
    <property type="match status" value="4"/>
</dbReference>
<evidence type="ECO:0008006" key="3">
    <source>
        <dbReference type="Google" id="ProtNLM"/>
    </source>
</evidence>
<dbReference type="InterPro" id="IPR032675">
    <property type="entry name" value="LRR_dom_sf"/>
</dbReference>
<dbReference type="InterPro" id="IPR026906">
    <property type="entry name" value="LRR_5"/>
</dbReference>
<reference evidence="1 2" key="1">
    <citation type="submission" date="2024-04" db="EMBL/GenBank/DDBJ databases">
        <title>Tritrichomonas musculus Genome.</title>
        <authorList>
            <person name="Alves-Ferreira E."/>
            <person name="Grigg M."/>
            <person name="Lorenzi H."/>
            <person name="Galac M."/>
        </authorList>
    </citation>
    <scope>NUCLEOTIDE SEQUENCE [LARGE SCALE GENOMIC DNA]</scope>
    <source>
        <strain evidence="1 2">EAF2021</strain>
    </source>
</reference>
<evidence type="ECO:0000313" key="1">
    <source>
        <dbReference type="EMBL" id="KAK8843557.1"/>
    </source>
</evidence>
<proteinExistence type="predicted"/>
<dbReference type="InterPro" id="IPR053139">
    <property type="entry name" value="Surface_bspA-like"/>
</dbReference>
<dbReference type="PANTHER" id="PTHR45661">
    <property type="entry name" value="SURFACE ANTIGEN"/>
    <property type="match status" value="1"/>
</dbReference>
<gene>
    <name evidence="1" type="ORF">M9Y10_024614</name>
</gene>
<dbReference type="Gene3D" id="3.80.10.10">
    <property type="entry name" value="Ribonuclease Inhibitor"/>
    <property type="match status" value="4"/>
</dbReference>
<comment type="caution">
    <text evidence="1">The sequence shown here is derived from an EMBL/GenBank/DDBJ whole genome shotgun (WGS) entry which is preliminary data.</text>
</comment>
<accession>A0ABR2HAT6</accession>
<sequence length="932" mass="108052">MQIKEDFKFILNSKIYHVPYQSCVNINPLIINTLLTGGLYEVKSDISEDIFHSFINYLTTKEIPFLNDRDICEYEEISEEFDIMKDIINIFKYKTHYQSISSHFFKNLELQIQKNQQQKALKQKVVNYGQIIDHLFNNDGISSEFKFNETRHKLWKACLKENIKLVDLLTRKKIEYNGFLYVLDEKEGTAGVFRNQTDRSEVMIPRSIQHESKEFIVKIIYEDSFRNSNNIHSIEFSEDSELCVIEEYAFMYSSLKKITIPRSVIKLSEGWCGHLSKLEIEMKENNQHYSKFEEKFILGKKDEKSDKFDVLVYSLEDEETIKIPSFIKRIAPFAFSRSKSLHNIEFEEDSELESIGEFAFANSSLKHICIPKKVARIDKSAFSECNIKHIEFEEESKLREISQELFFDSHLVSITIPKRVKRISDSAFFFCGHLNSVIFNEESELCEIDKSSFYGSKIESICVPSCVELKNGWNNNMSKMKEIIIFDKKRENMKIYKEFVLGKSDCGSDEFDIFLFALPHIRKVTIPSFVKYIASYAFTNCKNLEKVEFESDSQLKEIRGRLFEESLIERIEIPPHVTKIAENSFSFTNKLKVIEFSEQSEIKTICDFAFSHSSVEFLSIPSSIVHLNNCLLKTPKLNTIKIIECEEENVRSFDGQLIIGKTDIKRDIFDVLLFGPRNIKEVFIPSFIKKIGSNAFNECSQLFSVTFSEDSQLESIENDAFSDSSIESIIIPKGVVNIGECAFMNCSNLKNVYFSKHSKLRVFRKSSFLFSSIEYICIPSHVMKIEKHAFSGCRNLKKIEFEKNCKLRIIEKRAFSDSSIESISIPRHVLRIERGVFEGSDLKKVFFEKDSEIQIIGEQSFSSSSIESINIPSSVIYIGKKAFNECVNLRLVEIEESTKLDTSVIENIQKIFSNCLVMFPATIIHLINNKKK</sequence>
<organism evidence="1 2">
    <name type="scientific">Tritrichomonas musculus</name>
    <dbReference type="NCBI Taxonomy" id="1915356"/>
    <lineage>
        <taxon>Eukaryota</taxon>
        <taxon>Metamonada</taxon>
        <taxon>Parabasalia</taxon>
        <taxon>Tritrichomonadida</taxon>
        <taxon>Tritrichomonadidae</taxon>
        <taxon>Tritrichomonas</taxon>
    </lineage>
</organism>